<keyword evidence="17 22" id="KW-0472">Membrane</keyword>
<sequence>MLKAIASWLFISSLLLSASAAAAGFPGCNCDDEGSFWSTEGILETQRVSDFLIAVAYFSIPVELLYFVSCSNVPFKCVLFQFIAFIVLCGLTHLLHGWTYGPHPFQLMVALTVFKILTALVSSATAITLITLIPLLLKVKVRELMLRKKARDLGREVGVITKQNKIGAHVRMLTQEIRKSLDRQTILYTTMVELSKTLCLQNCAVWMPNGIKTKMNLTHELKARRHSCNFSIPTSDPDVTRIKRSDEVNILDSDSVLATASNGESNEPGSVAAIRVPMPQVLDFKGETPEVVQTCYAILVCVLPSEQNRSWTNEELEMVKVVADQVAVALSHATILEESQLMRDQLVEQNRVLQLARQNAMRASQVSNSFQKVMSDGMRRRMHSVLGLLSMMQDENLHNDQSIIVNSMIKTSNVLSTLINDMMDISTMDSGRSLLVKRALRLHSMIKEAACLAKCLAVYRGFGFSIEVDKSVPDLVYGDDRRVFQVILHMVGSLLDGNSEGRTVVLRMVSENGSQERKDRRRAAWRHSSLDGDVHIRFEIRIENSNSQSEGSSISELQISGRKYKSHRAEERLSFSICQKLVQLMHGNIWVVQNPQGSARSMALVIRFQVRPSIGITINEPGESSDQPCSNSLFKGLQVLLADEDDVNRAVTRKLLEKLGCSVSAVSSGFDCLSSIGPASSPFQIVFLELQMSGLDGYEVAMRIRKSRSRNFPLIVAMTASAEEDILEKCSRIGINGVIRKPVLLQEIAIELRKVLMQANKV</sequence>
<comment type="cofactor">
    <cofactor evidence="23">
        <name>Cu cation</name>
        <dbReference type="ChEBI" id="CHEBI:23378"/>
    </cofactor>
    <text evidence="23">Binds 1 copper ion per dimer.</text>
</comment>
<reference evidence="30" key="1">
    <citation type="submission" date="2019-09" db="EMBL/GenBank/DDBJ databases">
        <title>Draft genome information of white flower Hibiscus syriacus.</title>
        <authorList>
            <person name="Kim Y.-M."/>
        </authorList>
    </citation>
    <scope>NUCLEOTIDE SEQUENCE [LARGE SCALE GENOMIC DNA]</scope>
    <source>
        <strain evidence="30">YM2019G1</strain>
    </source>
</reference>
<dbReference type="FunFam" id="1.10.287.130:FF:000087">
    <property type="entry name" value="Ethylene receptor 4"/>
    <property type="match status" value="1"/>
</dbReference>
<comment type="subunit">
    <text evidence="21">Heteromer with ETR1. Binds to MRF3/ECIP1.</text>
</comment>
<dbReference type="Pfam" id="PF00072">
    <property type="entry name" value="Response_reg"/>
    <property type="match status" value="1"/>
</dbReference>
<dbReference type="OrthoDB" id="60033at2759"/>
<keyword evidence="7 22" id="KW-0479">Metal-binding</keyword>
<feature type="cross-link" description="Glycyl lysine isopeptide (Lys-Gly) (interchain with G-Cter in ubiquitin)" evidence="25">
    <location>
        <position position="741"/>
    </location>
</feature>
<keyword evidence="3" id="KW-1017">Isopeptide bond</keyword>
<organism evidence="30 31">
    <name type="scientific">Hibiscus syriacus</name>
    <name type="common">Rose of Sharon</name>
    <dbReference type="NCBI Taxonomy" id="106335"/>
    <lineage>
        <taxon>Eukaryota</taxon>
        <taxon>Viridiplantae</taxon>
        <taxon>Streptophyta</taxon>
        <taxon>Embryophyta</taxon>
        <taxon>Tracheophyta</taxon>
        <taxon>Spermatophyta</taxon>
        <taxon>Magnoliopsida</taxon>
        <taxon>eudicotyledons</taxon>
        <taxon>Gunneridae</taxon>
        <taxon>Pentapetalae</taxon>
        <taxon>rosids</taxon>
        <taxon>malvids</taxon>
        <taxon>Malvales</taxon>
        <taxon>Malvaceae</taxon>
        <taxon>Malvoideae</taxon>
        <taxon>Hibiscus</taxon>
    </lineage>
</organism>
<keyword evidence="13" id="KW-0832">Ubl conjugation</keyword>
<dbReference type="CDD" id="cd16938">
    <property type="entry name" value="HATPase_ETR2_ERS2-EIN4-like"/>
    <property type="match status" value="1"/>
</dbReference>
<comment type="caution">
    <text evidence="30">The sequence shown here is derived from an EMBL/GenBank/DDBJ whole genome shotgun (WGS) entry which is preliminary data.</text>
</comment>
<evidence type="ECO:0000256" key="6">
    <source>
        <dbReference type="ARBA" id="ARBA00022692"/>
    </source>
</evidence>
<dbReference type="SMART" id="SM00448">
    <property type="entry name" value="REC"/>
    <property type="match status" value="1"/>
</dbReference>
<comment type="function">
    <text evidence="20">Ethylene receptor related to bacterial two-component regulators. Acts as a redundant negative regulator of ethylene signaling.</text>
</comment>
<dbReference type="GO" id="GO:0010105">
    <property type="term" value="P:negative regulation of ethylene-activated signaling pathway"/>
    <property type="evidence" value="ECO:0007669"/>
    <property type="project" value="UniProtKB-ARBA"/>
</dbReference>
<evidence type="ECO:0000256" key="20">
    <source>
        <dbReference type="ARBA" id="ARBA00056860"/>
    </source>
</evidence>
<evidence type="ECO:0000256" key="2">
    <source>
        <dbReference type="ARBA" id="ARBA00009842"/>
    </source>
</evidence>
<evidence type="ECO:0000256" key="1">
    <source>
        <dbReference type="ARBA" id="ARBA00004477"/>
    </source>
</evidence>
<accession>A0A6A3A1S8</accession>
<dbReference type="Gene3D" id="3.30.450.40">
    <property type="match status" value="1"/>
</dbReference>
<evidence type="ECO:0000256" key="22">
    <source>
        <dbReference type="PIRNR" id="PIRNR026389"/>
    </source>
</evidence>
<comment type="function">
    <text evidence="22">May act early in the ethylene signal transduction pathway, possibly as an ethylene receptor, or as a regulator of the pathway.</text>
</comment>
<keyword evidence="4" id="KW-0597">Phosphoprotein</keyword>
<evidence type="ECO:0000256" key="3">
    <source>
        <dbReference type="ARBA" id="ARBA00022499"/>
    </source>
</evidence>
<evidence type="ECO:0000256" key="5">
    <source>
        <dbReference type="ARBA" id="ARBA00022679"/>
    </source>
</evidence>
<evidence type="ECO:0000256" key="27">
    <source>
        <dbReference type="SAM" id="Phobius"/>
    </source>
</evidence>
<dbReference type="PANTHER" id="PTHR24423:SF633">
    <property type="entry name" value="ETHYLENE RECEPTOR 2"/>
    <property type="match status" value="1"/>
</dbReference>
<evidence type="ECO:0000259" key="29">
    <source>
        <dbReference type="PROSITE" id="PS50110"/>
    </source>
</evidence>
<evidence type="ECO:0000313" key="31">
    <source>
        <dbReference type="Proteomes" id="UP000436088"/>
    </source>
</evidence>
<evidence type="ECO:0000256" key="4">
    <source>
        <dbReference type="ARBA" id="ARBA00022553"/>
    </source>
</evidence>
<evidence type="ECO:0000313" key="30">
    <source>
        <dbReference type="EMBL" id="KAE8698260.1"/>
    </source>
</evidence>
<gene>
    <name evidence="30" type="ORF">F3Y22_tig00110600pilonHSYRG00082</name>
</gene>
<dbReference type="InterPro" id="IPR003018">
    <property type="entry name" value="GAF"/>
</dbReference>
<dbReference type="Gene3D" id="1.10.287.130">
    <property type="match status" value="1"/>
</dbReference>
<evidence type="ECO:0000256" key="19">
    <source>
        <dbReference type="ARBA" id="ARBA00023170"/>
    </source>
</evidence>
<keyword evidence="5 22" id="KW-0808">Transferase</keyword>
<keyword evidence="12 22" id="KW-0067">ATP-binding</keyword>
<evidence type="ECO:0000256" key="16">
    <source>
        <dbReference type="ARBA" id="ARBA00023012"/>
    </source>
</evidence>
<keyword evidence="14 27" id="KW-1133">Transmembrane helix</keyword>
<dbReference type="GO" id="GO:0005524">
    <property type="term" value="F:ATP binding"/>
    <property type="evidence" value="ECO:0007669"/>
    <property type="project" value="UniProtKB-UniRule"/>
</dbReference>
<comment type="similarity">
    <text evidence="2 22">Belongs to the ethylene receptor family.</text>
</comment>
<keyword evidence="9 22" id="KW-0936">Ethylene signaling pathway</keyword>
<protein>
    <recommendedName>
        <fullName evidence="22">Ethylene receptor</fullName>
    </recommendedName>
</protein>
<keyword evidence="16 22" id="KW-0902">Two-component regulatory system</keyword>
<dbReference type="PANTHER" id="PTHR24423">
    <property type="entry name" value="TWO-COMPONENT SENSOR HISTIDINE KINASE"/>
    <property type="match status" value="1"/>
</dbReference>
<dbReference type="InterPro" id="IPR011006">
    <property type="entry name" value="CheY-like_superfamily"/>
</dbReference>
<feature type="transmembrane region" description="Helical" evidence="27">
    <location>
        <begin position="78"/>
        <end position="96"/>
    </location>
</feature>
<keyword evidence="8 22" id="KW-0547">Nucleotide-binding</keyword>
<keyword evidence="19 22" id="KW-0675">Receptor</keyword>
<evidence type="ECO:0000256" key="10">
    <source>
        <dbReference type="ARBA" id="ARBA00022777"/>
    </source>
</evidence>
<dbReference type="SMART" id="SM00065">
    <property type="entry name" value="GAF"/>
    <property type="match status" value="1"/>
</dbReference>
<dbReference type="PROSITE" id="PS50110">
    <property type="entry name" value="RESPONSE_REGULATORY"/>
    <property type="match status" value="1"/>
</dbReference>
<dbReference type="GO" id="GO:0004674">
    <property type="term" value="F:protein serine/threonine kinase activity"/>
    <property type="evidence" value="ECO:0007669"/>
    <property type="project" value="UniProtKB-ARBA"/>
</dbReference>
<dbReference type="SUPFAM" id="SSF55781">
    <property type="entry name" value="GAF domain-like"/>
    <property type="match status" value="1"/>
</dbReference>
<evidence type="ECO:0000256" key="26">
    <source>
        <dbReference type="PROSITE-ProRule" id="PRU00169"/>
    </source>
</evidence>
<evidence type="ECO:0000256" key="9">
    <source>
        <dbReference type="ARBA" id="ARBA00022745"/>
    </source>
</evidence>
<dbReference type="InterPro" id="IPR036097">
    <property type="entry name" value="HisK_dim/P_sf"/>
</dbReference>
<dbReference type="SUPFAM" id="SSF47384">
    <property type="entry name" value="Homodimeric domain of signal transducing histidine kinase"/>
    <property type="match status" value="1"/>
</dbReference>
<feature type="signal peptide" evidence="28">
    <location>
        <begin position="1"/>
        <end position="24"/>
    </location>
</feature>
<dbReference type="GO" id="GO:0000155">
    <property type="term" value="F:phosphorelay sensor kinase activity"/>
    <property type="evidence" value="ECO:0007669"/>
    <property type="project" value="InterPro"/>
</dbReference>
<proteinExistence type="inferred from homology"/>
<dbReference type="SUPFAM" id="SSF55874">
    <property type="entry name" value="ATPase domain of HSP90 chaperone/DNA topoisomerase II/histidine kinase"/>
    <property type="match status" value="1"/>
</dbReference>
<keyword evidence="15 22" id="KW-0186">Copper</keyword>
<dbReference type="InterPro" id="IPR014525">
    <property type="entry name" value="ETR"/>
</dbReference>
<evidence type="ECO:0000256" key="21">
    <source>
        <dbReference type="ARBA" id="ARBA00062048"/>
    </source>
</evidence>
<dbReference type="PIRSF" id="PIRSF026389">
    <property type="entry name" value="Ethyln_sen_HK"/>
    <property type="match status" value="1"/>
</dbReference>
<evidence type="ECO:0000256" key="28">
    <source>
        <dbReference type="SAM" id="SignalP"/>
    </source>
</evidence>
<comment type="subcellular location">
    <subcellularLocation>
        <location evidence="1">Endoplasmic reticulum membrane</location>
        <topology evidence="1">Multi-pass membrane protein</topology>
    </subcellularLocation>
</comment>
<dbReference type="EMBL" id="VEPZ02001046">
    <property type="protein sequence ID" value="KAE8698260.1"/>
    <property type="molecule type" value="Genomic_DNA"/>
</dbReference>
<keyword evidence="31" id="KW-1185">Reference proteome</keyword>
<feature type="transmembrane region" description="Helical" evidence="27">
    <location>
        <begin position="116"/>
        <end position="137"/>
    </location>
</feature>
<dbReference type="CDD" id="cd19933">
    <property type="entry name" value="REC_ETR-like"/>
    <property type="match status" value="1"/>
</dbReference>
<dbReference type="InterPro" id="IPR003661">
    <property type="entry name" value="HisK_dim/P_dom"/>
</dbReference>
<dbReference type="FunFam" id="3.40.50.2300:FF:000240">
    <property type="entry name" value="Ethylene receptor"/>
    <property type="match status" value="1"/>
</dbReference>
<dbReference type="InterPro" id="IPR036890">
    <property type="entry name" value="HATPase_C_sf"/>
</dbReference>
<dbReference type="GO" id="GO:0046872">
    <property type="term" value="F:metal ion binding"/>
    <property type="evidence" value="ECO:0007669"/>
    <property type="project" value="UniProtKB-UniRule"/>
</dbReference>
<dbReference type="Pfam" id="PF01590">
    <property type="entry name" value="GAF"/>
    <property type="match status" value="1"/>
</dbReference>
<dbReference type="InterPro" id="IPR029016">
    <property type="entry name" value="GAF-like_dom_sf"/>
</dbReference>
<keyword evidence="10 22" id="KW-0418">Kinase</keyword>
<evidence type="ECO:0000256" key="15">
    <source>
        <dbReference type="ARBA" id="ARBA00023008"/>
    </source>
</evidence>
<keyword evidence="28" id="KW-0732">Signal</keyword>
<dbReference type="Gene3D" id="3.40.50.2300">
    <property type="match status" value="1"/>
</dbReference>
<dbReference type="AlphaFoldDB" id="A0A6A3A1S8"/>
<feature type="disulfide bond" description="Interchain" evidence="24">
    <location>
        <position position="28"/>
    </location>
</feature>
<feature type="binding site" evidence="23">
    <location>
        <position position="89"/>
    </location>
    <ligand>
        <name>Cu cation</name>
        <dbReference type="ChEBI" id="CHEBI:23378"/>
    </ligand>
</feature>
<dbReference type="GO" id="GO:0051740">
    <property type="term" value="F:ethylene binding"/>
    <property type="evidence" value="ECO:0007669"/>
    <property type="project" value="UniProtKB-UniRule"/>
</dbReference>
<evidence type="ECO:0000256" key="14">
    <source>
        <dbReference type="ARBA" id="ARBA00022989"/>
    </source>
</evidence>
<keyword evidence="18 24" id="KW-1015">Disulfide bond</keyword>
<dbReference type="InterPro" id="IPR058544">
    <property type="entry name" value="ETR1_N"/>
</dbReference>
<feature type="domain" description="Response regulatory" evidence="29">
    <location>
        <begin position="638"/>
        <end position="756"/>
    </location>
</feature>
<evidence type="ECO:0000256" key="23">
    <source>
        <dbReference type="PIRSR" id="PIRSR026389-2"/>
    </source>
</evidence>
<dbReference type="GO" id="GO:0005789">
    <property type="term" value="C:endoplasmic reticulum membrane"/>
    <property type="evidence" value="ECO:0007669"/>
    <property type="project" value="UniProtKB-SubCell"/>
</dbReference>
<name>A0A6A3A1S8_HIBSY</name>
<feature type="disulfide bond" description="Interchain" evidence="24">
    <location>
        <position position="30"/>
    </location>
</feature>
<keyword evidence="11 22" id="KW-0256">Endoplasmic reticulum</keyword>
<evidence type="ECO:0000256" key="8">
    <source>
        <dbReference type="ARBA" id="ARBA00022741"/>
    </source>
</evidence>
<dbReference type="GO" id="GO:0038199">
    <property type="term" value="F:ethylene receptor activity"/>
    <property type="evidence" value="ECO:0007669"/>
    <property type="project" value="UniProtKB-UniRule"/>
</dbReference>
<evidence type="ECO:0000256" key="11">
    <source>
        <dbReference type="ARBA" id="ARBA00022824"/>
    </source>
</evidence>
<dbReference type="InterPro" id="IPR001789">
    <property type="entry name" value="Sig_transdc_resp-reg_receiver"/>
</dbReference>
<evidence type="ECO:0000256" key="18">
    <source>
        <dbReference type="ARBA" id="ARBA00023157"/>
    </source>
</evidence>
<dbReference type="Proteomes" id="UP000436088">
    <property type="component" value="Unassembled WGS sequence"/>
</dbReference>
<dbReference type="Pfam" id="PF00512">
    <property type="entry name" value="HisKA"/>
    <property type="match status" value="1"/>
</dbReference>
<feature type="chain" id="PRO_5025608247" description="Ethylene receptor" evidence="28">
    <location>
        <begin position="25"/>
        <end position="762"/>
    </location>
</feature>
<evidence type="ECO:0000256" key="17">
    <source>
        <dbReference type="ARBA" id="ARBA00023136"/>
    </source>
</evidence>
<dbReference type="Gene3D" id="3.30.565.10">
    <property type="entry name" value="Histidine kinase-like ATPase, C-terminal domain"/>
    <property type="match status" value="1"/>
</dbReference>
<evidence type="ECO:0000256" key="25">
    <source>
        <dbReference type="PIRSR" id="PIRSR026389-4"/>
    </source>
</evidence>
<dbReference type="Pfam" id="PF25487">
    <property type="entry name" value="ETR1_N"/>
    <property type="match status" value="1"/>
</dbReference>
<evidence type="ECO:0000256" key="13">
    <source>
        <dbReference type="ARBA" id="ARBA00022843"/>
    </source>
</evidence>
<keyword evidence="6 27" id="KW-0812">Transmembrane</keyword>
<feature type="binding site" evidence="23">
    <location>
        <position position="93"/>
    </location>
    <ligand>
        <name>Cu cation</name>
        <dbReference type="ChEBI" id="CHEBI:23378"/>
    </ligand>
</feature>
<evidence type="ECO:0000256" key="12">
    <source>
        <dbReference type="ARBA" id="ARBA00022840"/>
    </source>
</evidence>
<evidence type="ECO:0000256" key="7">
    <source>
        <dbReference type="ARBA" id="ARBA00022723"/>
    </source>
</evidence>
<dbReference type="SUPFAM" id="SSF52172">
    <property type="entry name" value="CheY-like"/>
    <property type="match status" value="1"/>
</dbReference>
<comment type="caution">
    <text evidence="26">Lacks conserved residue(s) required for the propagation of feature annotation.</text>
</comment>
<evidence type="ECO:0000256" key="24">
    <source>
        <dbReference type="PIRSR" id="PIRSR026389-3"/>
    </source>
</evidence>